<evidence type="ECO:0000313" key="2">
    <source>
        <dbReference type="Proteomes" id="UP000830395"/>
    </source>
</evidence>
<proteinExistence type="predicted"/>
<accession>A0ACC5YUQ4</accession>
<reference evidence="1" key="1">
    <citation type="submission" date="2020-02" db="EMBL/GenBank/DDBJ databases">
        <title>Genome sequencing of the panga catfish, Pangasius djambal.</title>
        <authorList>
            <person name="Wen M."/>
            <person name="Zahm M."/>
            <person name="Roques C."/>
            <person name="Cabau C."/>
            <person name="Klopp C."/>
            <person name="Donnadieu C."/>
            <person name="Jouanno E."/>
            <person name="Avarre J.-C."/>
            <person name="Campet M."/>
            <person name="Ha T."/>
            <person name="Dugue R."/>
            <person name="Lampietro C."/>
            <person name="Louis A."/>
            <person name="Herpin A."/>
            <person name="Echchiki A."/>
            <person name="Berthelot C."/>
            <person name="Parey E."/>
            <person name="Roest-Crollius H."/>
            <person name="Braasch I."/>
            <person name="Postlethwait J.H."/>
            <person name="Bobe J."/>
            <person name="Montfort J."/>
            <person name="Bouchez O."/>
            <person name="Begum T."/>
            <person name="Schartl M."/>
            <person name="Gustiano R."/>
            <person name="Guiguen Y."/>
        </authorList>
    </citation>
    <scope>NUCLEOTIDE SEQUENCE</scope>
    <source>
        <strain evidence="1">Pdj_M5554</strain>
    </source>
</reference>
<keyword evidence="2" id="KW-1185">Reference proteome</keyword>
<dbReference type="Proteomes" id="UP000830395">
    <property type="component" value="Chromosome 13"/>
</dbReference>
<organism evidence="1 2">
    <name type="scientific">Pangasius djambal</name>
    <dbReference type="NCBI Taxonomy" id="1691987"/>
    <lineage>
        <taxon>Eukaryota</taxon>
        <taxon>Metazoa</taxon>
        <taxon>Chordata</taxon>
        <taxon>Craniata</taxon>
        <taxon>Vertebrata</taxon>
        <taxon>Euteleostomi</taxon>
        <taxon>Actinopterygii</taxon>
        <taxon>Neopterygii</taxon>
        <taxon>Teleostei</taxon>
        <taxon>Ostariophysi</taxon>
        <taxon>Siluriformes</taxon>
        <taxon>Pangasiidae</taxon>
        <taxon>Pangasius</taxon>
    </lineage>
</organism>
<protein>
    <submittedName>
        <fullName evidence="1">Uncharacterized protein</fullName>
    </submittedName>
</protein>
<name>A0ACC5YUQ4_9TELE</name>
<evidence type="ECO:0000313" key="1">
    <source>
        <dbReference type="EMBL" id="MCJ8739322.1"/>
    </source>
</evidence>
<gene>
    <name evidence="1" type="ORF">PDJAM_G00045730</name>
</gene>
<dbReference type="EMBL" id="CM040987">
    <property type="protein sequence ID" value="MCJ8739322.1"/>
    <property type="molecule type" value="Genomic_DNA"/>
</dbReference>
<sequence>MGGSSCPPEVIRRVISDMKVKEITVAYGTTENSPITFLGFPLDNLDLKTDSVGYIMDHTEAKVVDSSSGQMLPLGQPGELLIRGYCVMQGYWDEPDRTQESISEDGWYKTGDIASLNQYGYCRIEGRIKDMINRGGEKIFPAEVEQFLYTHPKVKDVQVVGVKDDRLGEQVCACIKVAEGQHCTVEEIKAYCKGQISYFKIPHYVMFVESYPLTASGKIQKNKLRAEMEDSLGL</sequence>
<comment type="caution">
    <text evidence="1">The sequence shown here is derived from an EMBL/GenBank/DDBJ whole genome shotgun (WGS) entry which is preliminary data.</text>
</comment>